<name>A0A926HXC1_9FIRM</name>
<reference evidence="2" key="1">
    <citation type="submission" date="2020-08" db="EMBL/GenBank/DDBJ databases">
        <title>Genome public.</title>
        <authorList>
            <person name="Liu C."/>
            <person name="Sun Q."/>
        </authorList>
    </citation>
    <scope>NUCLEOTIDE SEQUENCE</scope>
    <source>
        <strain evidence="2">NSJ-32</strain>
    </source>
</reference>
<dbReference type="GO" id="GO:0004029">
    <property type="term" value="F:aldehyde dehydrogenase (NAD+) activity"/>
    <property type="evidence" value="ECO:0007669"/>
    <property type="project" value="TreeGrafter"/>
</dbReference>
<dbReference type="Gene3D" id="3.40.50.720">
    <property type="entry name" value="NAD(P)-binding Rossmann-like Domain"/>
    <property type="match status" value="1"/>
</dbReference>
<sequence>MKGLYIVTGANGHLGGTIIRMLRKESASIRGLILPSEKAKGDANIQYFKGDIRRIDSLRPLFEGIRGQDVTVLHTAGVIDISEDLSPRMYDVNVNGTKNMIALCKEYGVKRMLYVSSVHAIPEGDRLKVLREVKRFSPDWVVGGYAKTKAEATQAVLDAVGEGLDAVVVHPSGILGPYDSSGNYLVQMVEDYIAGRLPACVRGGYDFVDVRDVAYGCIMAAEKGKSGECYILSNRHYEVKELLRIARAVGGGRRLPVLPMWMAKGAAPLLGWISRCRQERPLYTKYSLYTLSSNDRFCHDKATMDLAYQPRDLYQTIRDTIAWIRNPKAAMAFA</sequence>
<dbReference type="SUPFAM" id="SSF51735">
    <property type="entry name" value="NAD(P)-binding Rossmann-fold domains"/>
    <property type="match status" value="1"/>
</dbReference>
<keyword evidence="3" id="KW-1185">Reference proteome</keyword>
<evidence type="ECO:0000313" key="2">
    <source>
        <dbReference type="EMBL" id="MBC8543617.1"/>
    </source>
</evidence>
<protein>
    <submittedName>
        <fullName evidence="2">NAD-dependent epimerase/dehydratase family protein</fullName>
    </submittedName>
</protein>
<accession>A0A926HXC1</accession>
<dbReference type="InterPro" id="IPR051783">
    <property type="entry name" value="NAD(P)-dependent_oxidoreduct"/>
</dbReference>
<proteinExistence type="predicted"/>
<organism evidence="2 3">
    <name type="scientific">Bianquea renquensis</name>
    <dbReference type="NCBI Taxonomy" id="2763661"/>
    <lineage>
        <taxon>Bacteria</taxon>
        <taxon>Bacillati</taxon>
        <taxon>Bacillota</taxon>
        <taxon>Clostridia</taxon>
        <taxon>Eubacteriales</taxon>
        <taxon>Bianqueaceae</taxon>
        <taxon>Bianquea</taxon>
    </lineage>
</organism>
<dbReference type="PANTHER" id="PTHR48079">
    <property type="entry name" value="PROTEIN YEEZ"/>
    <property type="match status" value="1"/>
</dbReference>
<dbReference type="PANTHER" id="PTHR48079:SF6">
    <property type="entry name" value="NAD(P)-BINDING DOMAIN-CONTAINING PROTEIN-RELATED"/>
    <property type="match status" value="1"/>
</dbReference>
<evidence type="ECO:0000313" key="3">
    <source>
        <dbReference type="Proteomes" id="UP000657006"/>
    </source>
</evidence>
<dbReference type="Pfam" id="PF01370">
    <property type="entry name" value="Epimerase"/>
    <property type="match status" value="1"/>
</dbReference>
<dbReference type="GO" id="GO:0005737">
    <property type="term" value="C:cytoplasm"/>
    <property type="evidence" value="ECO:0007669"/>
    <property type="project" value="TreeGrafter"/>
</dbReference>
<gene>
    <name evidence="2" type="ORF">H8730_08680</name>
</gene>
<dbReference type="InterPro" id="IPR036291">
    <property type="entry name" value="NAD(P)-bd_dom_sf"/>
</dbReference>
<evidence type="ECO:0000259" key="1">
    <source>
        <dbReference type="Pfam" id="PF01370"/>
    </source>
</evidence>
<feature type="domain" description="NAD-dependent epimerase/dehydratase" evidence="1">
    <location>
        <begin position="6"/>
        <end position="229"/>
    </location>
</feature>
<dbReference type="AlphaFoldDB" id="A0A926HXC1"/>
<dbReference type="Proteomes" id="UP000657006">
    <property type="component" value="Unassembled WGS sequence"/>
</dbReference>
<dbReference type="RefSeq" id="WP_249289720.1">
    <property type="nucleotide sequence ID" value="NZ_JACRSQ010000011.1"/>
</dbReference>
<comment type="caution">
    <text evidence="2">The sequence shown here is derived from an EMBL/GenBank/DDBJ whole genome shotgun (WGS) entry which is preliminary data.</text>
</comment>
<dbReference type="EMBL" id="JACRSQ010000011">
    <property type="protein sequence ID" value="MBC8543617.1"/>
    <property type="molecule type" value="Genomic_DNA"/>
</dbReference>
<dbReference type="InterPro" id="IPR001509">
    <property type="entry name" value="Epimerase_deHydtase"/>
</dbReference>